<feature type="compositionally biased region" description="Low complexity" evidence="1">
    <location>
        <begin position="144"/>
        <end position="153"/>
    </location>
</feature>
<keyword evidence="3" id="KW-1185">Reference proteome</keyword>
<feature type="compositionally biased region" description="Basic and acidic residues" evidence="1">
    <location>
        <begin position="853"/>
        <end position="893"/>
    </location>
</feature>
<feature type="compositionally biased region" description="Basic and acidic residues" evidence="1">
    <location>
        <begin position="985"/>
        <end position="1000"/>
    </location>
</feature>
<feature type="region of interest" description="Disordered" evidence="1">
    <location>
        <begin position="664"/>
        <end position="758"/>
    </location>
</feature>
<feature type="compositionally biased region" description="Polar residues" evidence="1">
    <location>
        <begin position="669"/>
        <end position="682"/>
    </location>
</feature>
<feature type="compositionally biased region" description="Acidic residues" evidence="1">
    <location>
        <begin position="1079"/>
        <end position="1093"/>
    </location>
</feature>
<protein>
    <submittedName>
        <fullName evidence="2">Uncharacterized protein</fullName>
    </submittedName>
</protein>
<feature type="compositionally biased region" description="Low complexity" evidence="1">
    <location>
        <begin position="213"/>
        <end position="231"/>
    </location>
</feature>
<feature type="region of interest" description="Disordered" evidence="1">
    <location>
        <begin position="448"/>
        <end position="570"/>
    </location>
</feature>
<feature type="compositionally biased region" description="Low complexity" evidence="1">
    <location>
        <begin position="489"/>
        <end position="503"/>
    </location>
</feature>
<feature type="compositionally biased region" description="Low complexity" evidence="1">
    <location>
        <begin position="599"/>
        <end position="611"/>
    </location>
</feature>
<feature type="compositionally biased region" description="Polar residues" evidence="1">
    <location>
        <begin position="618"/>
        <end position="632"/>
    </location>
</feature>
<feature type="compositionally biased region" description="Polar residues" evidence="1">
    <location>
        <begin position="56"/>
        <end position="69"/>
    </location>
</feature>
<feature type="compositionally biased region" description="Polar residues" evidence="1">
    <location>
        <begin position="273"/>
        <end position="289"/>
    </location>
</feature>
<feature type="compositionally biased region" description="Polar residues" evidence="1">
    <location>
        <begin position="942"/>
        <end position="960"/>
    </location>
</feature>
<feature type="compositionally biased region" description="Low complexity" evidence="1">
    <location>
        <begin position="519"/>
        <end position="543"/>
    </location>
</feature>
<evidence type="ECO:0000256" key="1">
    <source>
        <dbReference type="SAM" id="MobiDB-lite"/>
    </source>
</evidence>
<feature type="region of interest" description="Disordered" evidence="1">
    <location>
        <begin position="1058"/>
        <end position="1101"/>
    </location>
</feature>
<organism evidence="2 3">
    <name type="scientific">Bemisia tabaci</name>
    <name type="common">Sweetpotato whitefly</name>
    <name type="synonym">Aleurodes tabaci</name>
    <dbReference type="NCBI Taxonomy" id="7038"/>
    <lineage>
        <taxon>Eukaryota</taxon>
        <taxon>Metazoa</taxon>
        <taxon>Ecdysozoa</taxon>
        <taxon>Arthropoda</taxon>
        <taxon>Hexapoda</taxon>
        <taxon>Insecta</taxon>
        <taxon>Pterygota</taxon>
        <taxon>Neoptera</taxon>
        <taxon>Paraneoptera</taxon>
        <taxon>Hemiptera</taxon>
        <taxon>Sternorrhyncha</taxon>
        <taxon>Aleyrodoidea</taxon>
        <taxon>Aleyrodidae</taxon>
        <taxon>Aleyrodinae</taxon>
        <taxon>Bemisia</taxon>
    </lineage>
</organism>
<gene>
    <name evidence="2" type="ORF">BEMITA_LOCUS385</name>
</gene>
<feature type="region of interest" description="Disordered" evidence="1">
    <location>
        <begin position="1116"/>
        <end position="1141"/>
    </location>
</feature>
<feature type="region of interest" description="Disordered" evidence="1">
    <location>
        <begin position="814"/>
        <end position="1019"/>
    </location>
</feature>
<feature type="compositionally biased region" description="Basic and acidic residues" evidence="1">
    <location>
        <begin position="822"/>
        <end position="836"/>
    </location>
</feature>
<dbReference type="EMBL" id="OU963862">
    <property type="protein sequence ID" value="CAH0380658.1"/>
    <property type="molecule type" value="Genomic_DNA"/>
</dbReference>
<feature type="compositionally biased region" description="Low complexity" evidence="1">
    <location>
        <begin position="26"/>
        <end position="50"/>
    </location>
</feature>
<feature type="compositionally biased region" description="Polar residues" evidence="1">
    <location>
        <begin position="235"/>
        <end position="245"/>
    </location>
</feature>
<evidence type="ECO:0000313" key="3">
    <source>
        <dbReference type="Proteomes" id="UP001152759"/>
    </source>
</evidence>
<feature type="compositionally biased region" description="Polar residues" evidence="1">
    <location>
        <begin position="837"/>
        <end position="850"/>
    </location>
</feature>
<accession>A0A9N9ZYQ7</accession>
<name>A0A9N9ZYQ7_BEMTA</name>
<feature type="compositionally biased region" description="Basic and acidic residues" evidence="1">
    <location>
        <begin position="198"/>
        <end position="211"/>
    </location>
</feature>
<evidence type="ECO:0000313" key="2">
    <source>
        <dbReference type="EMBL" id="CAH0380658.1"/>
    </source>
</evidence>
<feature type="compositionally biased region" description="Basic and acidic residues" evidence="1">
    <location>
        <begin position="1058"/>
        <end position="1067"/>
    </location>
</feature>
<feature type="region of interest" description="Disordered" evidence="1">
    <location>
        <begin position="329"/>
        <end position="355"/>
    </location>
</feature>
<feature type="compositionally biased region" description="Polar residues" evidence="1">
    <location>
        <begin position="163"/>
        <end position="173"/>
    </location>
</feature>
<dbReference type="Proteomes" id="UP001152759">
    <property type="component" value="Chromosome 1"/>
</dbReference>
<feature type="compositionally biased region" description="Low complexity" evidence="1">
    <location>
        <begin position="74"/>
        <end position="137"/>
    </location>
</feature>
<feature type="compositionally biased region" description="Polar residues" evidence="1">
    <location>
        <begin position="558"/>
        <end position="567"/>
    </location>
</feature>
<feature type="compositionally biased region" description="Basic and acidic residues" evidence="1">
    <location>
        <begin position="477"/>
        <end position="487"/>
    </location>
</feature>
<feature type="region of interest" description="Disordered" evidence="1">
    <location>
        <begin position="1273"/>
        <end position="1298"/>
    </location>
</feature>
<feature type="compositionally biased region" description="Low complexity" evidence="1">
    <location>
        <begin position="729"/>
        <end position="740"/>
    </location>
</feature>
<feature type="compositionally biased region" description="Basic and acidic residues" evidence="1">
    <location>
        <begin position="710"/>
        <end position="720"/>
    </location>
</feature>
<reference evidence="2" key="1">
    <citation type="submission" date="2021-12" db="EMBL/GenBank/DDBJ databases">
        <authorList>
            <person name="King R."/>
        </authorList>
    </citation>
    <scope>NUCLEOTIDE SEQUENCE</scope>
</reference>
<feature type="region of interest" description="Disordered" evidence="1">
    <location>
        <begin position="26"/>
        <end position="290"/>
    </location>
</feature>
<feature type="region of interest" description="Disordered" evidence="1">
    <location>
        <begin position="593"/>
        <end position="634"/>
    </location>
</feature>
<sequence>MSSYRSNYSSYSSSYLGSRFNTVTRTYTSSGSSRSSFSSGFTPTSSSVLSLRDKYNSLSRNSTSSVGTSRTERSSSQYDSKSGSDSYSRSYSTYKPYSSTSTESSTRASSYTPYKSYTAGSSDSSSKSTYTPWSKSYRSSVPESTYSYRSRYSSKPDAEASTEKSSTYRSSYSKPEPESNSYTSSSRDVDSRSSYSRFKSDPEPTPRKDEPEVSSYSKPSSEYKPSSYSSKNETDTSSAKDSLSVYSRYGHYGTRKSPAPSASEESKDEVKVSVTTRYTSPTPPSNSAYLRNRRAELESIYQCEIVRKSCVSKTDCQTQTDENDIYAAMKSESSEGENSEAAEPPLAASRSPFHISKSDVDVNQNIKESESFNYVRPTDITSKTVITVDSSLDPARGVHPSTEESLFAPSTFQYTSSYPNLKNSSTVSSHPNSLSVSTAILNLPNKSPTFSESDVSEKQSSPDGSLSAGKASFEKFPSPEKVSEDSKNSAASKEGYKSSSSPSFGLEKAVPNQKCSLKSSSPARSPSPNSRLSRSRSPTPSYSFTISPRHHQTRSKDSSASQTNEFSVAQPEILEKSSSYHLNIPSAFQLNLEKKMSDPSRSLSRSPSPSLARGRTPENINYSSLNDPNQPSAGRLLSLAKSTSFVSKKAEYIEPVVSVPFKSTHRFSEQFSDSDISRSETSVPKIRLATYPSDSEEPYRKDTKGYSSERVPEKPIKTSESDSLSFNGPPSSTSQSPFPQEECASKPPVHPASPVVGIRVSSKERMESLRYAMMRSETPAMAFKNKSFESSSEDISDLTFDFSGKHYVINEFTENHIPNARKPLESINNEKPKEGDSFSQTEGMGQAQSQKIRKFDSGERDWWARDDTQSESFRHSSRHDSTEPPNDSSKEFSYHGAQSESMSPDGTKYPSQHHIRKFDSGERDWWAQNEAQNEPGRDAPSESPQNDIQHNSSNDSSGEFSNHEAQSRSVSPDYPKQTSQHHIRKFDSGEREWWLEDERNSGSVEGALDEDEAVENEEEEVDFWAELAAENEKHELELQHAYQLRNMDVDSSSWWIEEKTKDGERDNQPSSGVSRRTPEEDEANADEYYDAEADNSAHERNEEIYSYSIRKFDSGETPWFAEQENDDQTDKRPGSDSCQDQNQVESGIWSMETFDSTSNRPSEQFLIRTGSGHTLWYASDKSEPPVELANNERFFKIGEGERMCWIDDNTLSHTYSGSATEQPWFPDKTLSEDQVEGPYKIKRIESGEKPWWLDEDEKTDAGFDDTLCSHFRGSESRSENNVTRADLSSKASDGEEDLEPFSRVVRRVPNPTLFINDGPASEDEDEIEEVTADQVKIHDNTPQTYIIEPFKGILKVRYSELQKFFCITLLALIN</sequence>
<feature type="compositionally biased region" description="Acidic residues" evidence="1">
    <location>
        <begin position="1007"/>
        <end position="1019"/>
    </location>
</feature>
<feature type="compositionally biased region" description="Low complexity" evidence="1">
    <location>
        <begin position="179"/>
        <end position="197"/>
    </location>
</feature>
<feature type="compositionally biased region" description="Polar residues" evidence="1">
    <location>
        <begin position="448"/>
        <end position="464"/>
    </location>
</feature>
<feature type="compositionally biased region" description="Polar residues" evidence="1">
    <location>
        <begin position="967"/>
        <end position="978"/>
    </location>
</feature>
<proteinExistence type="predicted"/>